<feature type="region of interest" description="Disordered" evidence="1">
    <location>
        <begin position="1"/>
        <end position="57"/>
    </location>
</feature>
<proteinExistence type="predicted"/>
<reference evidence="3" key="1">
    <citation type="journal article" date="2005" name="Nature">
        <title>The map-based sequence of the rice genome.</title>
        <authorList>
            <consortium name="International rice genome sequencing project (IRGSP)"/>
            <person name="Matsumoto T."/>
            <person name="Wu J."/>
            <person name="Kanamori H."/>
            <person name="Katayose Y."/>
            <person name="Fujisawa M."/>
            <person name="Namiki N."/>
            <person name="Mizuno H."/>
            <person name="Yamamoto K."/>
            <person name="Antonio B.A."/>
            <person name="Baba T."/>
            <person name="Sakata K."/>
            <person name="Nagamura Y."/>
            <person name="Aoki H."/>
            <person name="Arikawa K."/>
            <person name="Arita K."/>
            <person name="Bito T."/>
            <person name="Chiden Y."/>
            <person name="Fujitsuka N."/>
            <person name="Fukunaka R."/>
            <person name="Hamada M."/>
            <person name="Harada C."/>
            <person name="Hayashi A."/>
            <person name="Hijishita S."/>
            <person name="Honda M."/>
            <person name="Hosokawa S."/>
            <person name="Ichikawa Y."/>
            <person name="Idonuma A."/>
            <person name="Iijima M."/>
            <person name="Ikeda M."/>
            <person name="Ikeno M."/>
            <person name="Ito K."/>
            <person name="Ito S."/>
            <person name="Ito T."/>
            <person name="Ito Y."/>
            <person name="Ito Y."/>
            <person name="Iwabuchi A."/>
            <person name="Kamiya K."/>
            <person name="Karasawa W."/>
            <person name="Kurita K."/>
            <person name="Katagiri S."/>
            <person name="Kikuta A."/>
            <person name="Kobayashi H."/>
            <person name="Kobayashi N."/>
            <person name="Machita K."/>
            <person name="Maehara T."/>
            <person name="Masukawa M."/>
            <person name="Mizubayashi T."/>
            <person name="Mukai Y."/>
            <person name="Nagasaki H."/>
            <person name="Nagata Y."/>
            <person name="Naito S."/>
            <person name="Nakashima M."/>
            <person name="Nakama Y."/>
            <person name="Nakamichi Y."/>
            <person name="Nakamura M."/>
            <person name="Meguro A."/>
            <person name="Negishi M."/>
            <person name="Ohta I."/>
            <person name="Ohta T."/>
            <person name="Okamoto M."/>
            <person name="Ono N."/>
            <person name="Saji S."/>
            <person name="Sakaguchi M."/>
            <person name="Sakai K."/>
            <person name="Shibata M."/>
            <person name="Shimokawa T."/>
            <person name="Song J."/>
            <person name="Takazaki Y."/>
            <person name="Terasawa K."/>
            <person name="Tsugane M."/>
            <person name="Tsuji K."/>
            <person name="Ueda S."/>
            <person name="Waki K."/>
            <person name="Yamagata H."/>
            <person name="Yamamoto M."/>
            <person name="Yamamoto S."/>
            <person name="Yamane H."/>
            <person name="Yoshiki S."/>
            <person name="Yoshihara R."/>
            <person name="Yukawa K."/>
            <person name="Zhong H."/>
            <person name="Yano M."/>
            <person name="Yuan Q."/>
            <person name="Ouyang S."/>
            <person name="Liu J."/>
            <person name="Jones K.M."/>
            <person name="Gansberger K."/>
            <person name="Moffat K."/>
            <person name="Hill J."/>
            <person name="Bera J."/>
            <person name="Fadrosh D."/>
            <person name="Jin S."/>
            <person name="Johri S."/>
            <person name="Kim M."/>
            <person name="Overton L."/>
            <person name="Reardon M."/>
            <person name="Tsitrin T."/>
            <person name="Vuong H."/>
            <person name="Weaver B."/>
            <person name="Ciecko A."/>
            <person name="Tallon L."/>
            <person name="Jackson J."/>
            <person name="Pai G."/>
            <person name="Aken S.V."/>
            <person name="Utterback T."/>
            <person name="Reidmuller S."/>
            <person name="Feldblyum T."/>
            <person name="Hsiao J."/>
            <person name="Zismann V."/>
            <person name="Iobst S."/>
            <person name="de Vazeille A.R."/>
            <person name="Buell C.R."/>
            <person name="Ying K."/>
            <person name="Li Y."/>
            <person name="Lu T."/>
            <person name="Huang Y."/>
            <person name="Zhao Q."/>
            <person name="Feng Q."/>
            <person name="Zhang L."/>
            <person name="Zhu J."/>
            <person name="Weng Q."/>
            <person name="Mu J."/>
            <person name="Lu Y."/>
            <person name="Fan D."/>
            <person name="Liu Y."/>
            <person name="Guan J."/>
            <person name="Zhang Y."/>
            <person name="Yu S."/>
            <person name="Liu X."/>
            <person name="Zhang Y."/>
            <person name="Hong G."/>
            <person name="Han B."/>
            <person name="Choisne N."/>
            <person name="Demange N."/>
            <person name="Orjeda G."/>
            <person name="Samain S."/>
            <person name="Cattolico L."/>
            <person name="Pelletier E."/>
            <person name="Couloux A."/>
            <person name="Segurens B."/>
            <person name="Wincker P."/>
            <person name="D'Hont A."/>
            <person name="Scarpelli C."/>
            <person name="Weissenbach J."/>
            <person name="Salanoubat M."/>
            <person name="Quetier F."/>
            <person name="Yu Y."/>
            <person name="Kim H.R."/>
            <person name="Rambo T."/>
            <person name="Currie J."/>
            <person name="Collura K."/>
            <person name="Luo M."/>
            <person name="Yang T."/>
            <person name="Ammiraju J.S.S."/>
            <person name="Engler F."/>
            <person name="Soderlund C."/>
            <person name="Wing R.A."/>
            <person name="Palmer L.E."/>
            <person name="de la Bastide M."/>
            <person name="Spiegel L."/>
            <person name="Nascimento L."/>
            <person name="Zutavern T."/>
            <person name="O'Shaughnessy A."/>
            <person name="Dike S."/>
            <person name="Dedhia N."/>
            <person name="Preston R."/>
            <person name="Balija V."/>
            <person name="McCombie W.R."/>
            <person name="Chow T."/>
            <person name="Chen H."/>
            <person name="Chung M."/>
            <person name="Chen C."/>
            <person name="Shaw J."/>
            <person name="Wu H."/>
            <person name="Hsiao K."/>
            <person name="Chao Y."/>
            <person name="Chu M."/>
            <person name="Cheng C."/>
            <person name="Hour A."/>
            <person name="Lee P."/>
            <person name="Lin S."/>
            <person name="Lin Y."/>
            <person name="Liou J."/>
            <person name="Liu S."/>
            <person name="Hsing Y."/>
            <person name="Raghuvanshi S."/>
            <person name="Mohanty A."/>
            <person name="Bharti A.K."/>
            <person name="Gaur A."/>
            <person name="Gupta V."/>
            <person name="Kumar D."/>
            <person name="Ravi V."/>
            <person name="Vij S."/>
            <person name="Kapur A."/>
            <person name="Khurana P."/>
            <person name="Khurana P."/>
            <person name="Khurana J.P."/>
            <person name="Tyagi A.K."/>
            <person name="Gaikwad K."/>
            <person name="Singh A."/>
            <person name="Dalal V."/>
            <person name="Srivastava S."/>
            <person name="Dixit A."/>
            <person name="Pal A.K."/>
            <person name="Ghazi I.A."/>
            <person name="Yadav M."/>
            <person name="Pandit A."/>
            <person name="Bhargava A."/>
            <person name="Sureshbabu K."/>
            <person name="Batra K."/>
            <person name="Sharma T.R."/>
            <person name="Mohapatra T."/>
            <person name="Singh N.K."/>
            <person name="Messing J."/>
            <person name="Nelson A.B."/>
            <person name="Fuks G."/>
            <person name="Kavchok S."/>
            <person name="Keizer G."/>
            <person name="Linton E."/>
            <person name="Llaca V."/>
            <person name="Song R."/>
            <person name="Tanyolac B."/>
            <person name="Young S."/>
            <person name="Ho-Il K."/>
            <person name="Hahn J.H."/>
            <person name="Sangsakoo G."/>
            <person name="Vanavichit A."/>
            <person name="de Mattos Luiz.A.T."/>
            <person name="Zimmer P.D."/>
            <person name="Malone G."/>
            <person name="Dellagostin O."/>
            <person name="de Oliveira A.C."/>
            <person name="Bevan M."/>
            <person name="Bancroft I."/>
            <person name="Minx P."/>
            <person name="Cordum H."/>
            <person name="Wilson R."/>
            <person name="Cheng Z."/>
            <person name="Jin W."/>
            <person name="Jiang J."/>
            <person name="Leong S.A."/>
            <person name="Iwama H."/>
            <person name="Gojobori T."/>
            <person name="Itoh T."/>
            <person name="Niimura Y."/>
            <person name="Fujii Y."/>
            <person name="Habara T."/>
            <person name="Sakai H."/>
            <person name="Sato Y."/>
            <person name="Wilson G."/>
            <person name="Kumar K."/>
            <person name="McCouch S."/>
            <person name="Juretic N."/>
            <person name="Hoen D."/>
            <person name="Wright S."/>
            <person name="Bruskiewich R."/>
            <person name="Bureau T."/>
            <person name="Miyao A."/>
            <person name="Hirochika H."/>
            <person name="Nishikawa T."/>
            <person name="Kadowaki K."/>
            <person name="Sugiura M."/>
            <person name="Burr B."/>
            <person name="Sasaki T."/>
        </authorList>
    </citation>
    <scope>NUCLEOTIDE SEQUENCE [LARGE SCALE GENOMIC DNA]</scope>
    <source>
        <strain evidence="3">cv. Nipponbare</strain>
    </source>
</reference>
<accession>Q69RP2</accession>
<dbReference type="EMBL" id="AP005177">
    <property type="protein sequence ID" value="BAD31044.1"/>
    <property type="molecule type" value="Genomic_DNA"/>
</dbReference>
<gene>
    <name evidence="2" type="primary">OSJNBb0055I24.110</name>
</gene>
<protein>
    <submittedName>
        <fullName evidence="2">Uncharacterized protein</fullName>
    </submittedName>
</protein>
<feature type="region of interest" description="Disordered" evidence="1">
    <location>
        <begin position="82"/>
        <end position="104"/>
    </location>
</feature>
<evidence type="ECO:0000313" key="3">
    <source>
        <dbReference type="Proteomes" id="UP000000763"/>
    </source>
</evidence>
<dbReference type="AlphaFoldDB" id="Q69RP2"/>
<dbReference type="Proteomes" id="UP000000763">
    <property type="component" value="Chromosome 7"/>
</dbReference>
<organism evidence="2 3">
    <name type="scientific">Oryza sativa subsp. japonica</name>
    <name type="common">Rice</name>
    <dbReference type="NCBI Taxonomy" id="39947"/>
    <lineage>
        <taxon>Eukaryota</taxon>
        <taxon>Viridiplantae</taxon>
        <taxon>Streptophyta</taxon>
        <taxon>Embryophyta</taxon>
        <taxon>Tracheophyta</taxon>
        <taxon>Spermatophyta</taxon>
        <taxon>Magnoliopsida</taxon>
        <taxon>Liliopsida</taxon>
        <taxon>Poales</taxon>
        <taxon>Poaceae</taxon>
        <taxon>BOP clade</taxon>
        <taxon>Oryzoideae</taxon>
        <taxon>Oryzeae</taxon>
        <taxon>Oryzinae</taxon>
        <taxon>Oryza</taxon>
        <taxon>Oryza sativa</taxon>
    </lineage>
</organism>
<name>Q69RP2_ORYSJ</name>
<evidence type="ECO:0000313" key="2">
    <source>
        <dbReference type="EMBL" id="BAD31044.1"/>
    </source>
</evidence>
<sequence length="182" mass="20989">MLSHLQPTPHLQIRCRPPPSRRLPPSLATDRHRVAVSPPARSDLGSTPPPDQHLPSHRIWRRGEPRHAAAVVNGGGEVKEMWRGREKERRKKKREGRGGGDGMERERENWIRMGEKGVDPARPDRLGLRWVSVLTENRHIFLLSTKLPSPRWPPCQLKDARFNLKPASISVRGKMYRFPIRR</sequence>
<evidence type="ECO:0000256" key="1">
    <source>
        <dbReference type="SAM" id="MobiDB-lite"/>
    </source>
</evidence>
<reference evidence="3" key="2">
    <citation type="journal article" date="2008" name="Nucleic Acids Res.">
        <title>The rice annotation project database (RAP-DB): 2008 update.</title>
        <authorList>
            <consortium name="The rice annotation project (RAP)"/>
        </authorList>
    </citation>
    <scope>GENOME REANNOTATION</scope>
    <source>
        <strain evidence="3">cv. Nipponbare</strain>
    </source>
</reference>